<name>A0ABY7E4R7_MYAAR</name>
<reference evidence="1" key="1">
    <citation type="submission" date="2022-11" db="EMBL/GenBank/DDBJ databases">
        <title>Centuries of genome instability and evolution in soft-shell clam transmissible cancer (bioRxiv).</title>
        <authorList>
            <person name="Hart S.F.M."/>
            <person name="Yonemitsu M.A."/>
            <person name="Giersch R.M."/>
            <person name="Beal B.F."/>
            <person name="Arriagada G."/>
            <person name="Davis B.W."/>
            <person name="Ostrander E.A."/>
            <person name="Goff S.P."/>
            <person name="Metzger M.J."/>
        </authorList>
    </citation>
    <scope>NUCLEOTIDE SEQUENCE</scope>
    <source>
        <strain evidence="1">MELC-2E11</strain>
        <tissue evidence="1">Siphon/mantle</tissue>
    </source>
</reference>
<dbReference type="Proteomes" id="UP001164746">
    <property type="component" value="Chromosome 4"/>
</dbReference>
<keyword evidence="2" id="KW-1185">Reference proteome</keyword>
<dbReference type="EMBL" id="CP111015">
    <property type="protein sequence ID" value="WAR03792.1"/>
    <property type="molecule type" value="Genomic_DNA"/>
</dbReference>
<gene>
    <name evidence="1" type="ORF">MAR_010350</name>
</gene>
<evidence type="ECO:0000313" key="2">
    <source>
        <dbReference type="Proteomes" id="UP001164746"/>
    </source>
</evidence>
<organism evidence="1 2">
    <name type="scientific">Mya arenaria</name>
    <name type="common">Soft-shell clam</name>
    <dbReference type="NCBI Taxonomy" id="6604"/>
    <lineage>
        <taxon>Eukaryota</taxon>
        <taxon>Metazoa</taxon>
        <taxon>Spiralia</taxon>
        <taxon>Lophotrochozoa</taxon>
        <taxon>Mollusca</taxon>
        <taxon>Bivalvia</taxon>
        <taxon>Autobranchia</taxon>
        <taxon>Heteroconchia</taxon>
        <taxon>Euheterodonta</taxon>
        <taxon>Imparidentia</taxon>
        <taxon>Neoheterodontei</taxon>
        <taxon>Myida</taxon>
        <taxon>Myoidea</taxon>
        <taxon>Myidae</taxon>
        <taxon>Mya</taxon>
    </lineage>
</organism>
<sequence length="123" mass="13999">MECETGKEILHILPPYDKAKFCNYGGNDYDKSTCKTGIVTSWSSHPESYMLMLHIDPKGYDYNADTCNDTNAAFITFLIKDPSILPYGEIAKDLYQTNVKFVSPHFQTVFTHCESTTTVFFTE</sequence>
<accession>A0ABY7E4R7</accession>
<protein>
    <submittedName>
        <fullName evidence="1">Uncharacterized protein</fullName>
    </submittedName>
</protein>
<evidence type="ECO:0000313" key="1">
    <source>
        <dbReference type="EMBL" id="WAR03792.1"/>
    </source>
</evidence>
<proteinExistence type="predicted"/>